<evidence type="ECO:0000256" key="5">
    <source>
        <dbReference type="ARBA" id="ARBA00023237"/>
    </source>
</evidence>
<organism evidence="7 8">
    <name type="scientific">Cedecea neteri</name>
    <dbReference type="NCBI Taxonomy" id="158822"/>
    <lineage>
        <taxon>Bacteria</taxon>
        <taxon>Pseudomonadati</taxon>
        <taxon>Pseudomonadota</taxon>
        <taxon>Gammaproteobacteria</taxon>
        <taxon>Enterobacterales</taxon>
        <taxon>Enterobacteriaceae</taxon>
        <taxon>Cedecea</taxon>
    </lineage>
</organism>
<dbReference type="Pfam" id="PF06629">
    <property type="entry name" value="MipA"/>
    <property type="match status" value="1"/>
</dbReference>
<name>A0A089PVB7_9ENTR</name>
<comment type="subcellular location">
    <subcellularLocation>
        <location evidence="1">Cell outer membrane</location>
    </subcellularLocation>
</comment>
<evidence type="ECO:0000313" key="7">
    <source>
        <dbReference type="EMBL" id="AIR03963.1"/>
    </source>
</evidence>
<protein>
    <submittedName>
        <fullName evidence="7">MltA-interacting MipA family protein</fullName>
    </submittedName>
</protein>
<comment type="similarity">
    <text evidence="2">Belongs to the MipA/OmpV family.</text>
</comment>
<keyword evidence="4" id="KW-0472">Membrane</keyword>
<dbReference type="Proteomes" id="UP000029481">
    <property type="component" value="Chromosome"/>
</dbReference>
<dbReference type="PANTHER" id="PTHR38776:SF1">
    <property type="entry name" value="MLTA-INTERACTING PROTEIN-RELATED"/>
    <property type="match status" value="1"/>
</dbReference>
<evidence type="ECO:0000256" key="2">
    <source>
        <dbReference type="ARBA" id="ARBA00005722"/>
    </source>
</evidence>
<feature type="signal peptide" evidence="6">
    <location>
        <begin position="1"/>
        <end position="24"/>
    </location>
</feature>
<accession>A0A089PVB7</accession>
<reference evidence="7 8" key="1">
    <citation type="submission" date="2014-09" db="EMBL/GenBank/DDBJ databases">
        <title>Cedecea neteri SSMD04 Genome Sequencing.</title>
        <authorList>
            <person name="Tan J.-Y."/>
        </authorList>
    </citation>
    <scope>NUCLEOTIDE SEQUENCE [LARGE SCALE GENOMIC DNA]</scope>
    <source>
        <strain evidence="7 8">SSMD04</strain>
    </source>
</reference>
<evidence type="ECO:0000256" key="1">
    <source>
        <dbReference type="ARBA" id="ARBA00004442"/>
    </source>
</evidence>
<keyword evidence="5" id="KW-0998">Cell outer membrane</keyword>
<dbReference type="PANTHER" id="PTHR38776">
    <property type="entry name" value="MLTA-INTERACTING PROTEIN-RELATED"/>
    <property type="match status" value="1"/>
</dbReference>
<keyword evidence="3 6" id="KW-0732">Signal</keyword>
<gene>
    <name evidence="7" type="ORF">JT31_04865</name>
</gene>
<dbReference type="GO" id="GO:0009279">
    <property type="term" value="C:cell outer membrane"/>
    <property type="evidence" value="ECO:0007669"/>
    <property type="project" value="UniProtKB-SubCell"/>
</dbReference>
<evidence type="ECO:0000313" key="8">
    <source>
        <dbReference type="Proteomes" id="UP000029481"/>
    </source>
</evidence>
<evidence type="ECO:0000256" key="6">
    <source>
        <dbReference type="SAM" id="SignalP"/>
    </source>
</evidence>
<evidence type="ECO:0000256" key="3">
    <source>
        <dbReference type="ARBA" id="ARBA00022729"/>
    </source>
</evidence>
<dbReference type="EMBL" id="CP009451">
    <property type="protein sequence ID" value="AIR03963.1"/>
    <property type="molecule type" value="Genomic_DNA"/>
</dbReference>
<evidence type="ECO:0000256" key="4">
    <source>
        <dbReference type="ARBA" id="ARBA00023136"/>
    </source>
</evidence>
<keyword evidence="8" id="KW-1185">Reference proteome</keyword>
<dbReference type="AlphaFoldDB" id="A0A089PVB7"/>
<dbReference type="KEGG" id="cnt:JT31_04865"/>
<dbReference type="RefSeq" id="WP_038473900.1">
    <property type="nucleotide sequence ID" value="NZ_CP009451.1"/>
</dbReference>
<dbReference type="InterPro" id="IPR010583">
    <property type="entry name" value="MipA"/>
</dbReference>
<sequence length="262" mass="28582">MLTKKSTKYIIAPLLISGISSVYASEFNADETAITFGLGAVSSPRYSGANEQSSTVIPLIHIQKNNIFFDSINGLGIHLQNDNGLYIEPTLGYDSGRTDKNSGWRKGSDKLKGMGNISSSVNSGIALGWALAPWLVLEGKTTLPLNDGQGVSYSTSVDYIPIMNEDNSITFQASALFGDARYMKTWYGVNEQQHSRSGFSHYRSAGGFYGTDTSLTLTHQFSEHWGAWLSLSYAWLNKNAANSPIVMRRDGTTGTLAVNYTF</sequence>
<dbReference type="OrthoDB" id="5951177at2"/>
<proteinExistence type="inferred from homology"/>
<feature type="chain" id="PRO_5001848785" evidence="6">
    <location>
        <begin position="25"/>
        <end position="262"/>
    </location>
</feature>